<evidence type="ECO:0008006" key="4">
    <source>
        <dbReference type="Google" id="ProtNLM"/>
    </source>
</evidence>
<proteinExistence type="predicted"/>
<dbReference type="Proteomes" id="UP000035085">
    <property type="component" value="Chromosome"/>
</dbReference>
<feature type="compositionally biased region" description="Low complexity" evidence="1">
    <location>
        <begin position="146"/>
        <end position="158"/>
    </location>
</feature>
<name>A0ABM5SYM3_9BURK</name>
<protein>
    <recommendedName>
        <fullName evidence="4">Big-1 domain-containing protein</fullName>
    </recommendedName>
</protein>
<evidence type="ECO:0000313" key="2">
    <source>
        <dbReference type="EMBL" id="AJP57492.1"/>
    </source>
</evidence>
<feature type="region of interest" description="Disordered" evidence="1">
    <location>
        <begin position="144"/>
        <end position="180"/>
    </location>
</feature>
<evidence type="ECO:0000256" key="1">
    <source>
        <dbReference type="SAM" id="MobiDB-lite"/>
    </source>
</evidence>
<accession>A0ABM5SYM3</accession>
<keyword evidence="3" id="KW-1185">Reference proteome</keyword>
<evidence type="ECO:0000313" key="3">
    <source>
        <dbReference type="Proteomes" id="UP000035085"/>
    </source>
</evidence>
<dbReference type="EMBL" id="CP010897">
    <property type="protein sequence ID" value="AJP57492.1"/>
    <property type="molecule type" value="Genomic_DNA"/>
</dbReference>
<dbReference type="RefSeq" id="WP_044455678.1">
    <property type="nucleotide sequence ID" value="NZ_CP010897.2"/>
</dbReference>
<gene>
    <name evidence="2" type="ORF">UC34_11595</name>
</gene>
<reference evidence="3" key="1">
    <citation type="submission" date="2015-02" db="EMBL/GenBank/DDBJ databases">
        <title>Complete Genome Sequencing of Pandoraea vervacti NS15 sp. nov.</title>
        <authorList>
            <person name="Chan K.-G."/>
        </authorList>
    </citation>
    <scope>NUCLEOTIDE SEQUENCE [LARGE SCALE GENOMIC DNA]</scope>
    <source>
        <strain evidence="3">NS15</strain>
    </source>
</reference>
<organism evidence="2 3">
    <name type="scientific">Pandoraea vervacti</name>
    <dbReference type="NCBI Taxonomy" id="656178"/>
    <lineage>
        <taxon>Bacteria</taxon>
        <taxon>Pseudomonadati</taxon>
        <taxon>Pseudomonadota</taxon>
        <taxon>Betaproteobacteria</taxon>
        <taxon>Burkholderiales</taxon>
        <taxon>Burkholderiaceae</taxon>
        <taxon>Pandoraea</taxon>
    </lineage>
</organism>
<sequence>MAKPRNRKTHRSLLPYGNLGNDWRDGWTNVNGSGGVSLRLVEGVRTYLDISGTTLISKRVPMPVDPMVLGGVGLGYRLHMRYQPTRNETPPEPSATLYSHPSGQRVVLPLPVPGDGTRNTGEWLTIEADVPEVARDDAFELHLASGQQGDDPPQVGQDGPDDPNNDVEDGREPDWPVRPGQVHISGALIQVPGDPGIAVNLRLPALALHDSPVPVSLDGVVPRWTIDGKLPICIGAAHVLALPIDDACGWAGSADGKYAGSPAYAYWDDENGADAHGLTIEPTAPVDPGDDAQLARSPWTLRCDIKADPDIANTIVVESIFDAPPYPLDCITGHFKLAFESVDPPAYWPCLPLGETALVRARVLNTAAAIAATGVPVQWQVNGVDSGTTRTDDEGWAEFEFLPKADATVTAAIDAPYNEAPLKASVEVRTISSLPWTQFILTMDGREIDPVEGRVVFGAQSSPHTLTLKPTSDNVSLNRQCAVDFRITGDLPANGALRFEPPPGVFREIDANGLEWTVTVDPDADAPAYFIELDFACEPWKSPISTHGTVADRPFDLVALPTPKTSMRGEVFVFGPSYGSGNGIRVEARAIPGGEPVANAPCCIASLIPDTAIVEGALSMPINVAKRTDAEGGFVFPVTYRQDRDLYSPAQVTIVGGERAKRYGVDFRRTPSDPDESTAIAVIYPARPEFGEQYATPHLRVYAIVGKYFMDGVGTHPVAGRTYDDAVEIRLRQANGETLGPYIASASTSAESTLSIRLDTDLEPGDYSAIVVAHIRAIGSFAQTFHFDFDVDTRKDHPGRFYLPEPPFLYAPVRSAAVDESIYVQWPTYTSHQPGEHYRLTNTIGPPYSLIYPFAFGDVACARLTSDTAFSPIVDLYRVVAGDSRAIDRVLLHWT</sequence>